<dbReference type="CDD" id="cd14703">
    <property type="entry name" value="bZIP_plant_RF2"/>
    <property type="match status" value="1"/>
</dbReference>
<dbReference type="InterPro" id="IPR004827">
    <property type="entry name" value="bZIP"/>
</dbReference>
<dbReference type="GO" id="GO:0005634">
    <property type="term" value="C:nucleus"/>
    <property type="evidence" value="ECO:0000318"/>
    <property type="project" value="GO_Central"/>
</dbReference>
<evidence type="ECO:0000313" key="13">
    <source>
        <dbReference type="Proteomes" id="UP000265566"/>
    </source>
</evidence>
<dbReference type="Proteomes" id="UP000002051">
    <property type="component" value="Chromosome 3"/>
</dbReference>
<dbReference type="InterPro" id="IPR044759">
    <property type="entry name" value="bZIP_RF2"/>
</dbReference>
<keyword evidence="6" id="KW-0175">Coiled coil</keyword>
<evidence type="ECO:0000256" key="3">
    <source>
        <dbReference type="ARBA" id="ARBA00023125"/>
    </source>
</evidence>
<feature type="region of interest" description="Disordered" evidence="7">
    <location>
        <begin position="27"/>
        <end position="85"/>
    </location>
</feature>
<dbReference type="Gene3D" id="1.20.5.170">
    <property type="match status" value="1"/>
</dbReference>
<evidence type="ECO:0000256" key="5">
    <source>
        <dbReference type="ARBA" id="ARBA00023242"/>
    </source>
</evidence>
<dbReference type="AlphaFoldDB" id="A0A072V2G2"/>
<reference evidence="11" key="3">
    <citation type="submission" date="2015-04" db="UniProtKB">
        <authorList>
            <consortium name="EnsemblPlants"/>
        </authorList>
    </citation>
    <scope>IDENTIFICATION</scope>
    <source>
        <strain evidence="11">cv. Jemalong A17</strain>
    </source>
</reference>
<keyword evidence="4" id="KW-0804">Transcription</keyword>
<dbReference type="OrthoDB" id="1435597at2759"/>
<keyword evidence="2" id="KW-0805">Transcription regulation</keyword>
<evidence type="ECO:0000313" key="11">
    <source>
        <dbReference type="EnsemblPlants" id="KEH35548"/>
    </source>
</evidence>
<dbReference type="STRING" id="3880.A0A072V2G2"/>
<comment type="subcellular location">
    <subcellularLocation>
        <location evidence="1">Nucleus</location>
    </subcellularLocation>
</comment>
<dbReference type="EMBL" id="CM001219">
    <property type="protein sequence ID" value="KEH35548.1"/>
    <property type="molecule type" value="Genomic_DNA"/>
</dbReference>
<reference evidence="10" key="5">
    <citation type="journal article" date="2018" name="Nat. Plants">
        <title>Whole-genome landscape of Medicago truncatula symbiotic genes.</title>
        <authorList>
            <person name="Pecrix Y."/>
            <person name="Gamas P."/>
            <person name="Carrere S."/>
        </authorList>
    </citation>
    <scope>NUCLEOTIDE SEQUENCE</scope>
    <source>
        <tissue evidence="10">Leaves</tissue>
    </source>
</reference>
<gene>
    <name evidence="11" type="primary">25489831</name>
    <name evidence="9" type="ordered locus">MTR_3g094020</name>
    <name evidence="10" type="ORF">MtrunA17_Chr3g0128781</name>
</gene>
<evidence type="ECO:0000256" key="7">
    <source>
        <dbReference type="SAM" id="MobiDB-lite"/>
    </source>
</evidence>
<evidence type="ECO:0000313" key="10">
    <source>
        <dbReference type="EMBL" id="RHN69808.1"/>
    </source>
</evidence>
<keyword evidence="12" id="KW-1185">Reference proteome</keyword>
<evidence type="ECO:0000313" key="12">
    <source>
        <dbReference type="Proteomes" id="UP000002051"/>
    </source>
</evidence>
<dbReference type="PANTHER" id="PTHR13690:SF103">
    <property type="entry name" value="BZIP TRANSCRIPTION FACTOR 18"/>
    <property type="match status" value="1"/>
</dbReference>
<proteinExistence type="predicted"/>
<protein>
    <submittedName>
        <fullName evidence="9">BZIP transcription factor</fullName>
    </submittedName>
    <submittedName>
        <fullName evidence="10">Putative transcription factor bZIP family</fullName>
    </submittedName>
</protein>
<feature type="compositionally biased region" description="Polar residues" evidence="7">
    <location>
        <begin position="53"/>
        <end position="68"/>
    </location>
</feature>
<reference evidence="9 12" key="1">
    <citation type="journal article" date="2011" name="Nature">
        <title>The Medicago genome provides insight into the evolution of rhizobial symbioses.</title>
        <authorList>
            <person name="Young N.D."/>
            <person name="Debelle F."/>
            <person name="Oldroyd G.E."/>
            <person name="Geurts R."/>
            <person name="Cannon S.B."/>
            <person name="Udvardi M.K."/>
            <person name="Benedito V.A."/>
            <person name="Mayer K.F."/>
            <person name="Gouzy J."/>
            <person name="Schoof H."/>
            <person name="Van de Peer Y."/>
            <person name="Proost S."/>
            <person name="Cook D.R."/>
            <person name="Meyers B.C."/>
            <person name="Spannagl M."/>
            <person name="Cheung F."/>
            <person name="De Mita S."/>
            <person name="Krishnakumar V."/>
            <person name="Gundlach H."/>
            <person name="Zhou S."/>
            <person name="Mudge J."/>
            <person name="Bharti A.K."/>
            <person name="Murray J.D."/>
            <person name="Naoumkina M.A."/>
            <person name="Rosen B."/>
            <person name="Silverstein K.A."/>
            <person name="Tang H."/>
            <person name="Rombauts S."/>
            <person name="Zhao P.X."/>
            <person name="Zhou P."/>
            <person name="Barbe V."/>
            <person name="Bardou P."/>
            <person name="Bechner M."/>
            <person name="Bellec A."/>
            <person name="Berger A."/>
            <person name="Berges H."/>
            <person name="Bidwell S."/>
            <person name="Bisseling T."/>
            <person name="Choisne N."/>
            <person name="Couloux A."/>
            <person name="Denny R."/>
            <person name="Deshpande S."/>
            <person name="Dai X."/>
            <person name="Doyle J.J."/>
            <person name="Dudez A.M."/>
            <person name="Farmer A.D."/>
            <person name="Fouteau S."/>
            <person name="Franken C."/>
            <person name="Gibelin C."/>
            <person name="Gish J."/>
            <person name="Goldstein S."/>
            <person name="Gonzalez A.J."/>
            <person name="Green P.J."/>
            <person name="Hallab A."/>
            <person name="Hartog M."/>
            <person name="Hua A."/>
            <person name="Humphray S.J."/>
            <person name="Jeong D.H."/>
            <person name="Jing Y."/>
            <person name="Jocker A."/>
            <person name="Kenton S.M."/>
            <person name="Kim D.J."/>
            <person name="Klee K."/>
            <person name="Lai H."/>
            <person name="Lang C."/>
            <person name="Lin S."/>
            <person name="Macmil S.L."/>
            <person name="Magdelenat G."/>
            <person name="Matthews L."/>
            <person name="McCorrison J."/>
            <person name="Monaghan E.L."/>
            <person name="Mun J.H."/>
            <person name="Najar F.Z."/>
            <person name="Nicholson C."/>
            <person name="Noirot C."/>
            <person name="O'Bleness M."/>
            <person name="Paule C.R."/>
            <person name="Poulain J."/>
            <person name="Prion F."/>
            <person name="Qin B."/>
            <person name="Qu C."/>
            <person name="Retzel E.F."/>
            <person name="Riddle C."/>
            <person name="Sallet E."/>
            <person name="Samain S."/>
            <person name="Samson N."/>
            <person name="Sanders I."/>
            <person name="Saurat O."/>
            <person name="Scarpelli C."/>
            <person name="Schiex T."/>
            <person name="Segurens B."/>
            <person name="Severin A.J."/>
            <person name="Sherrier D.J."/>
            <person name="Shi R."/>
            <person name="Sims S."/>
            <person name="Singer S.R."/>
            <person name="Sinharoy S."/>
            <person name="Sterck L."/>
            <person name="Viollet A."/>
            <person name="Wang B.B."/>
            <person name="Wang K."/>
            <person name="Wang M."/>
            <person name="Wang X."/>
            <person name="Warfsmann J."/>
            <person name="Weissenbach J."/>
            <person name="White D.D."/>
            <person name="White J.D."/>
            <person name="Wiley G.B."/>
            <person name="Wincker P."/>
            <person name="Xing Y."/>
            <person name="Yang L."/>
            <person name="Yao Z."/>
            <person name="Ying F."/>
            <person name="Zhai J."/>
            <person name="Zhou L."/>
            <person name="Zuber A."/>
            <person name="Denarie J."/>
            <person name="Dixon R.A."/>
            <person name="May G.D."/>
            <person name="Schwartz D.C."/>
            <person name="Rogers J."/>
            <person name="Quetier F."/>
            <person name="Town C.D."/>
            <person name="Roe B.A."/>
        </authorList>
    </citation>
    <scope>NUCLEOTIDE SEQUENCE [LARGE SCALE GENOMIC DNA]</scope>
    <source>
        <strain evidence="9">A17</strain>
        <strain evidence="11 12">cv. Jemalong A17</strain>
    </source>
</reference>
<feature type="coiled-coil region" evidence="6">
    <location>
        <begin position="133"/>
        <end position="195"/>
    </location>
</feature>
<evidence type="ECO:0000259" key="8">
    <source>
        <dbReference type="PROSITE" id="PS50217"/>
    </source>
</evidence>
<accession>A0A072V2G2</accession>
<dbReference type="FunFam" id="1.20.5.170:FF:000009">
    <property type="entry name" value="probable transcription factor PosF21"/>
    <property type="match status" value="1"/>
</dbReference>
<dbReference type="SMART" id="SM00338">
    <property type="entry name" value="BRLZ"/>
    <property type="match status" value="1"/>
</dbReference>
<dbReference type="EnsemblPlants" id="KEH35548">
    <property type="protein sequence ID" value="KEH35548"/>
    <property type="gene ID" value="MTR_3g094020"/>
</dbReference>
<dbReference type="SUPFAM" id="SSF57959">
    <property type="entry name" value="Leucine zipper domain"/>
    <property type="match status" value="1"/>
</dbReference>
<dbReference type="KEGG" id="mtr:25489831"/>
<evidence type="ECO:0000256" key="1">
    <source>
        <dbReference type="ARBA" id="ARBA00004123"/>
    </source>
</evidence>
<dbReference type="InterPro" id="IPR046347">
    <property type="entry name" value="bZIP_sf"/>
</dbReference>
<reference evidence="13" key="4">
    <citation type="journal article" date="2018" name="Nat. Plants">
        <title>Whole-genome landscape of Medicago truncatula symbiotic genes.</title>
        <authorList>
            <person name="Pecrix Y."/>
            <person name="Staton S.E."/>
            <person name="Sallet E."/>
            <person name="Lelandais-Briere C."/>
            <person name="Moreau S."/>
            <person name="Carrere S."/>
            <person name="Blein T."/>
            <person name="Jardinaud M.F."/>
            <person name="Latrasse D."/>
            <person name="Zouine M."/>
            <person name="Zahm M."/>
            <person name="Kreplak J."/>
            <person name="Mayjonade B."/>
            <person name="Satge C."/>
            <person name="Perez M."/>
            <person name="Cauet S."/>
            <person name="Marande W."/>
            <person name="Chantry-Darmon C."/>
            <person name="Lopez-Roques C."/>
            <person name="Bouchez O."/>
            <person name="Berard A."/>
            <person name="Debelle F."/>
            <person name="Munos S."/>
            <person name="Bendahmane A."/>
            <person name="Berges H."/>
            <person name="Niebel A."/>
            <person name="Buitink J."/>
            <person name="Frugier F."/>
            <person name="Benhamed M."/>
            <person name="Crespi M."/>
            <person name="Gouzy J."/>
            <person name="Gamas P."/>
        </authorList>
    </citation>
    <scope>NUCLEOTIDE SEQUENCE [LARGE SCALE GENOMIC DNA]</scope>
    <source>
        <strain evidence="13">cv. Jemalong A17</strain>
    </source>
</reference>
<evidence type="ECO:0000256" key="6">
    <source>
        <dbReference type="SAM" id="Coils"/>
    </source>
</evidence>
<keyword evidence="5" id="KW-0539">Nucleus</keyword>
<dbReference type="Pfam" id="PF00170">
    <property type="entry name" value="bZIP_1"/>
    <property type="match status" value="1"/>
</dbReference>
<evidence type="ECO:0000256" key="4">
    <source>
        <dbReference type="ARBA" id="ARBA00023163"/>
    </source>
</evidence>
<dbReference type="EMBL" id="PSQE01000003">
    <property type="protein sequence ID" value="RHN69808.1"/>
    <property type="molecule type" value="Genomic_DNA"/>
</dbReference>
<sequence length="311" mass="34644">MSSFPFHRRSQSEVHFRIPDDFDLEMDPFDFDASPLQFQDPPPPQHDDLLSSYIDSDNSGSKLNSPTAANAGHRRSNSADTSSSLLSEGIESKKAMSPDKLAQLWTVDPKRAKRILANRQSAARSKERKACYVVELERKIHTLQTEATTLSAQLNLFQRDTTGLSSENTELKLRLQTMEQQAKLCDALNEALKNEVDRLKLATGEVPTHADTYGLGMHQLSYSQASSFMHQPQHGSNELRAMQMQHFHSLSSNGSNPHQPQFDLPTSYDLSEMLSSDSIGQFQGLDIGNRVSHVLMPDGPSVSVNKTNNAF</sequence>
<feature type="domain" description="BZIP" evidence="8">
    <location>
        <begin position="108"/>
        <end position="171"/>
    </location>
</feature>
<dbReference type="Proteomes" id="UP000265566">
    <property type="component" value="Chromosome 3"/>
</dbReference>
<dbReference type="Gramene" id="rna18324">
    <property type="protein sequence ID" value="RHN69808.1"/>
    <property type="gene ID" value="gene18324"/>
</dbReference>
<keyword evidence="3" id="KW-0238">DNA-binding</keyword>
<dbReference type="HOGENOM" id="CLU_026205_1_0_1"/>
<evidence type="ECO:0000256" key="2">
    <source>
        <dbReference type="ARBA" id="ARBA00023015"/>
    </source>
</evidence>
<evidence type="ECO:0000313" key="9">
    <source>
        <dbReference type="EMBL" id="KEH35548.1"/>
    </source>
</evidence>
<reference evidence="9 12" key="2">
    <citation type="journal article" date="2014" name="BMC Genomics">
        <title>An improved genome release (version Mt4.0) for the model legume Medicago truncatula.</title>
        <authorList>
            <person name="Tang H."/>
            <person name="Krishnakumar V."/>
            <person name="Bidwell S."/>
            <person name="Rosen B."/>
            <person name="Chan A."/>
            <person name="Zhou S."/>
            <person name="Gentzbittel L."/>
            <person name="Childs K.L."/>
            <person name="Yandell M."/>
            <person name="Gundlach H."/>
            <person name="Mayer K.F."/>
            <person name="Schwartz D.C."/>
            <person name="Town C.D."/>
        </authorList>
    </citation>
    <scope>GENOME REANNOTATION</scope>
    <source>
        <strain evidence="9">A17</strain>
        <strain evidence="11 12">cv. Jemalong A17</strain>
    </source>
</reference>
<dbReference type="GO" id="GO:0003700">
    <property type="term" value="F:DNA-binding transcription factor activity"/>
    <property type="evidence" value="ECO:0000318"/>
    <property type="project" value="GO_Central"/>
</dbReference>
<name>A0A072V2G2_MEDTR</name>
<dbReference type="PROSITE" id="PS50217">
    <property type="entry name" value="BZIP"/>
    <property type="match status" value="1"/>
</dbReference>
<dbReference type="GO" id="GO:0003677">
    <property type="term" value="F:DNA binding"/>
    <property type="evidence" value="ECO:0007669"/>
    <property type="project" value="UniProtKB-KW"/>
</dbReference>
<organism evidence="9 12">
    <name type="scientific">Medicago truncatula</name>
    <name type="common">Barrel medic</name>
    <name type="synonym">Medicago tribuloides</name>
    <dbReference type="NCBI Taxonomy" id="3880"/>
    <lineage>
        <taxon>Eukaryota</taxon>
        <taxon>Viridiplantae</taxon>
        <taxon>Streptophyta</taxon>
        <taxon>Embryophyta</taxon>
        <taxon>Tracheophyta</taxon>
        <taxon>Spermatophyta</taxon>
        <taxon>Magnoliopsida</taxon>
        <taxon>eudicotyledons</taxon>
        <taxon>Gunneridae</taxon>
        <taxon>Pentapetalae</taxon>
        <taxon>rosids</taxon>
        <taxon>fabids</taxon>
        <taxon>Fabales</taxon>
        <taxon>Fabaceae</taxon>
        <taxon>Papilionoideae</taxon>
        <taxon>50 kb inversion clade</taxon>
        <taxon>NPAAA clade</taxon>
        <taxon>Hologalegina</taxon>
        <taxon>IRL clade</taxon>
        <taxon>Trifolieae</taxon>
        <taxon>Medicago</taxon>
    </lineage>
</organism>
<dbReference type="PANTHER" id="PTHR13690">
    <property type="entry name" value="TRANSCRIPTION FACTOR POSF21-RELATED"/>
    <property type="match status" value="1"/>
</dbReference>